<evidence type="ECO:0000256" key="1">
    <source>
        <dbReference type="SAM" id="MobiDB-lite"/>
    </source>
</evidence>
<organism evidence="2 3">
    <name type="scientific">Melipona bicolor</name>
    <dbReference type="NCBI Taxonomy" id="60889"/>
    <lineage>
        <taxon>Eukaryota</taxon>
        <taxon>Metazoa</taxon>
        <taxon>Ecdysozoa</taxon>
        <taxon>Arthropoda</taxon>
        <taxon>Hexapoda</taxon>
        <taxon>Insecta</taxon>
        <taxon>Pterygota</taxon>
        <taxon>Neoptera</taxon>
        <taxon>Endopterygota</taxon>
        <taxon>Hymenoptera</taxon>
        <taxon>Apocrita</taxon>
        <taxon>Aculeata</taxon>
        <taxon>Apoidea</taxon>
        <taxon>Anthophila</taxon>
        <taxon>Apidae</taxon>
        <taxon>Melipona</taxon>
    </lineage>
</organism>
<name>A0AA40KFM4_9HYME</name>
<reference evidence="2" key="1">
    <citation type="submission" date="2021-10" db="EMBL/GenBank/DDBJ databases">
        <title>Melipona bicolor Genome sequencing and assembly.</title>
        <authorList>
            <person name="Araujo N.S."/>
            <person name="Arias M.C."/>
        </authorList>
    </citation>
    <scope>NUCLEOTIDE SEQUENCE</scope>
    <source>
        <strain evidence="2">USP_2M_L1-L4_2017</strain>
        <tissue evidence="2">Whole body</tissue>
    </source>
</reference>
<dbReference type="EMBL" id="JAHYIQ010000042">
    <property type="protein sequence ID" value="KAK1118567.1"/>
    <property type="molecule type" value="Genomic_DNA"/>
</dbReference>
<proteinExistence type="predicted"/>
<evidence type="ECO:0000313" key="3">
    <source>
        <dbReference type="Proteomes" id="UP001177670"/>
    </source>
</evidence>
<sequence length="70" mass="8841">MQKRLEEIGIVRSVQTRGIARQRRRRGRGRRRRRRRRRRRKRRRRRRRSLEGAVWSLGVLLRKMPFHVES</sequence>
<dbReference type="AlphaFoldDB" id="A0AA40KFM4"/>
<dbReference type="Proteomes" id="UP001177670">
    <property type="component" value="Unassembled WGS sequence"/>
</dbReference>
<accession>A0AA40KFM4</accession>
<protein>
    <submittedName>
        <fullName evidence="2">Uncharacterized protein</fullName>
    </submittedName>
</protein>
<gene>
    <name evidence="2" type="ORF">K0M31_014873</name>
</gene>
<comment type="caution">
    <text evidence="2">The sequence shown here is derived from an EMBL/GenBank/DDBJ whole genome shotgun (WGS) entry which is preliminary data.</text>
</comment>
<feature type="region of interest" description="Disordered" evidence="1">
    <location>
        <begin position="16"/>
        <end position="48"/>
    </location>
</feature>
<keyword evidence="3" id="KW-1185">Reference proteome</keyword>
<feature type="compositionally biased region" description="Basic residues" evidence="1">
    <location>
        <begin position="20"/>
        <end position="48"/>
    </location>
</feature>
<evidence type="ECO:0000313" key="2">
    <source>
        <dbReference type="EMBL" id="KAK1118567.1"/>
    </source>
</evidence>